<dbReference type="PANTHER" id="PTHR42709">
    <property type="entry name" value="ALKALINE PHOSPHATASE LIKE PROTEIN"/>
    <property type="match status" value="1"/>
</dbReference>
<keyword evidence="3" id="KW-1185">Reference proteome</keyword>
<dbReference type="AlphaFoldDB" id="A0A2D2DG12"/>
<dbReference type="PANTHER" id="PTHR42709:SF4">
    <property type="entry name" value="INNER MEMBRANE PROTEIN YQAA"/>
    <property type="match status" value="1"/>
</dbReference>
<accession>A0A2D2DG12</accession>
<reference evidence="2" key="1">
    <citation type="submission" date="2017-10" db="EMBL/GenBank/DDBJ databases">
        <title>Massilia psychrophilum sp. nov., a novel purple-pigmented bacterium isolated from Tianshan glacier, Xinjiang Municipality, China.</title>
        <authorList>
            <person name="Wang H."/>
        </authorList>
    </citation>
    <scope>NUCLEOTIDE SEQUENCE [LARGE SCALE GENOMIC DNA]</scope>
    <source>
        <strain evidence="2">B2</strain>
    </source>
</reference>
<dbReference type="OrthoDB" id="5419086at2"/>
<dbReference type="InterPro" id="IPR051311">
    <property type="entry name" value="DedA_domain"/>
</dbReference>
<organism evidence="2 3">
    <name type="scientific">Massilia violaceinigra</name>
    <dbReference type="NCBI Taxonomy" id="2045208"/>
    <lineage>
        <taxon>Bacteria</taxon>
        <taxon>Pseudomonadati</taxon>
        <taxon>Pseudomonadota</taxon>
        <taxon>Betaproteobacteria</taxon>
        <taxon>Burkholderiales</taxon>
        <taxon>Oxalobacteraceae</taxon>
        <taxon>Telluria group</taxon>
        <taxon>Massilia</taxon>
    </lineage>
</organism>
<keyword evidence="1" id="KW-0812">Transmembrane</keyword>
<dbReference type="EMBL" id="CP024608">
    <property type="protein sequence ID" value="ATQ73932.1"/>
    <property type="molecule type" value="Genomic_DNA"/>
</dbReference>
<dbReference type="KEGG" id="mass:CR152_04915"/>
<name>A0A2D2DG12_9BURK</name>
<keyword evidence="1" id="KW-0472">Membrane</keyword>
<evidence type="ECO:0000313" key="2">
    <source>
        <dbReference type="EMBL" id="ATQ73932.1"/>
    </source>
</evidence>
<evidence type="ECO:0008006" key="4">
    <source>
        <dbReference type="Google" id="ProtNLM"/>
    </source>
</evidence>
<gene>
    <name evidence="2" type="ORF">CR152_04915</name>
</gene>
<evidence type="ECO:0000256" key="1">
    <source>
        <dbReference type="SAM" id="Phobius"/>
    </source>
</evidence>
<protein>
    <recommendedName>
        <fullName evidence="4">DedA family protein</fullName>
    </recommendedName>
</protein>
<keyword evidence="1" id="KW-1133">Transmembrane helix</keyword>
<feature type="transmembrane region" description="Helical" evidence="1">
    <location>
        <begin position="12"/>
        <end position="33"/>
    </location>
</feature>
<evidence type="ECO:0000313" key="3">
    <source>
        <dbReference type="Proteomes" id="UP000229897"/>
    </source>
</evidence>
<proteinExistence type="predicted"/>
<dbReference type="RefSeq" id="WP_099873921.1">
    <property type="nucleotide sequence ID" value="NZ_CP024608.1"/>
</dbReference>
<dbReference type="Proteomes" id="UP000229897">
    <property type="component" value="Chromosome"/>
</dbReference>
<feature type="transmembrane region" description="Helical" evidence="1">
    <location>
        <begin position="53"/>
        <end position="78"/>
    </location>
</feature>
<sequence length="170" mass="18775">MIESAVLWLLKLLAAPTVGLSSVFVIAFVSATLVPLGSEPAVFAVIKANPAMFWPAILVATLGNTLGGALDYFIGYRAKVAFAKERKSRWFAWLARYGAKTMLLSWVPGIGDPLCTLGGWLHLPFWPSLGYMAIGKFMRYLTMTTALLYVPDSFWKGLGATLSNFWHMFF</sequence>